<name>F2UXN9_ACTVI</name>
<accession>F2UXN9</accession>
<reference evidence="2 3" key="2">
    <citation type="submission" date="2011-10" db="EMBL/GenBank/DDBJ databases">
        <title>The Genome Sequence of Actinomyces viscosus C505.</title>
        <authorList>
            <consortium name="The Broad Institute Genome Sequencing Platform"/>
            <consortium name="The Broad Institute Genome Sequencing Center for Infectious Disease"/>
            <person name="Earl A."/>
            <person name="Ward D."/>
            <person name="Feldgarden M."/>
            <person name="Gevers D."/>
            <person name="Sibley C.D."/>
            <person name="Field T.R."/>
            <person name="Grinwis M."/>
            <person name="Eshaghurshan C.S."/>
            <person name="Surette M.G."/>
            <person name="Young S.K."/>
            <person name="Zeng Q."/>
            <person name="Gargeya S."/>
            <person name="Fitzgerald M."/>
            <person name="Haas B."/>
            <person name="Abouelleil A."/>
            <person name="Alvarado L."/>
            <person name="Arachchi H.M."/>
            <person name="Berlin A."/>
            <person name="Brown A."/>
            <person name="Chapman S.B."/>
            <person name="Chen Z."/>
            <person name="Dunbar C."/>
            <person name="Freedman E."/>
            <person name="Gearin G."/>
            <person name="Goldberg J."/>
            <person name="Griggs A."/>
            <person name="Gujja S."/>
            <person name="Heiman D."/>
            <person name="Howarth C."/>
            <person name="Larson L."/>
            <person name="Lui A."/>
            <person name="MacDonald P.J.P."/>
            <person name="Montmayeur A."/>
            <person name="Murphy C."/>
            <person name="Neiman D."/>
            <person name="Pearson M."/>
            <person name="Priest M."/>
            <person name="Roberts A."/>
            <person name="Saif S."/>
            <person name="Shea T."/>
            <person name="Shenoy N."/>
            <person name="Sisk P."/>
            <person name="Stolte C."/>
            <person name="Sykes S."/>
            <person name="Wortman J."/>
            <person name="Nusbaum C."/>
            <person name="Birren B."/>
        </authorList>
    </citation>
    <scope>NUCLEOTIDE SEQUENCE [LARGE SCALE GENOMIC DNA]</scope>
    <source>
        <strain evidence="2 3">C505</strain>
    </source>
</reference>
<sequence length="437" mass="46459">MLLPPVQPGPGPLRLGRHRLALPGSARTDGLPLPPVLPPHPHSRHPGGPRRRRRSHLSGEAPMSDSTDFAVSLPTDTGTFTAASMLPVGLLDTNHVLLLADDVAPDEVEALALSQDIQSGWVGVSSLQLFPGVSLLGPWKVDAEMRGLLGAPEWTTQLMILDCPRIRAGALPAELAGLDPLSDAFPHAQPTGAELVALTRLRAIARRLAGALRLIPGGDNEDPVLVEPSPEVSASLTVYAPVWLGPEDLVAVLQPVAPGVSAALEAVQPRGAVGLDAIDPEQLESLVERIGPDVFEKAWRGSEKVRQDTMRQEIVAAATGNVIEEVRDGYAVVTPVDPEHEGWGRIEVRAGATDGLPLAVRGEPWARGAVLSYDLRWIPQDQADAYAEVVSRSRRRERQTARDLVEELATVLVTAVSGVAVDDDGFLVSLGEDAAEA</sequence>
<evidence type="ECO:0000313" key="3">
    <source>
        <dbReference type="Proteomes" id="UP000004668"/>
    </source>
</evidence>
<dbReference type="AlphaFoldDB" id="F2UXN9"/>
<gene>
    <name evidence="2" type="ORF">HMPREF0059_00841</name>
</gene>
<dbReference type="eggNOG" id="ENOG5032S1S">
    <property type="taxonomic scope" value="Bacteria"/>
</dbReference>
<protein>
    <submittedName>
        <fullName evidence="2">Uncharacterized protein</fullName>
    </submittedName>
</protein>
<proteinExistence type="predicted"/>
<dbReference type="HOGENOM" id="CLU_626473_0_0_11"/>
<feature type="region of interest" description="Disordered" evidence="1">
    <location>
        <begin position="23"/>
        <end position="70"/>
    </location>
</feature>
<dbReference type="EMBL" id="ACRE02000045">
    <property type="protein sequence ID" value="EGE37990.1"/>
    <property type="molecule type" value="Genomic_DNA"/>
</dbReference>
<evidence type="ECO:0000256" key="1">
    <source>
        <dbReference type="SAM" id="MobiDB-lite"/>
    </source>
</evidence>
<reference evidence="3" key="1">
    <citation type="submission" date="2010-02" db="EMBL/GenBank/DDBJ databases">
        <title>The Genome Sequence of Prevotella oris strain C735.</title>
        <authorList>
            <consortium name="The Broad Institute Genome Sequencing Platform"/>
            <person name="Ward D."/>
            <person name="Feldgarden M."/>
            <person name="Earl A."/>
            <person name="Young S.K."/>
            <person name="Zeng Q."/>
            <person name="Koehrsen M."/>
            <person name="Alvarado L."/>
            <person name="Berlin A."/>
            <person name="Bochicchio J."/>
            <person name="Borenstein D."/>
            <person name="Chapman S.B."/>
            <person name="Chen Z."/>
            <person name="Engels R."/>
            <person name="Freedman E."/>
            <person name="Gellesch M."/>
            <person name="Goldberg J."/>
            <person name="Griggs A."/>
            <person name="Gujja S."/>
            <person name="Heilman E."/>
            <person name="Heiman D."/>
            <person name="Hepburn T."/>
            <person name="Howarth C."/>
            <person name="Jen D."/>
            <person name="Larson L."/>
            <person name="Mehta T."/>
            <person name="Park D."/>
            <person name="Pearson M."/>
            <person name="Roberts A."/>
            <person name="Saif S."/>
            <person name="Shea T."/>
            <person name="Shenoy N."/>
            <person name="Sisk P."/>
            <person name="Stolte C."/>
            <person name="Sykes S."/>
            <person name="Thomson T."/>
            <person name="Walk T."/>
            <person name="White J."/>
            <person name="Yandava C."/>
            <person name="Sibley C.D."/>
            <person name="Field T.R."/>
            <person name="Grinwis M."/>
            <person name="Eshaghurshan C.S."/>
            <person name="Surette M.G."/>
            <person name="Haas B."/>
            <person name="Nusbaum C."/>
            <person name="Birren B."/>
        </authorList>
    </citation>
    <scope>NUCLEOTIDE SEQUENCE [LARGE SCALE GENOMIC DNA]</scope>
    <source>
        <strain evidence="3">C505</strain>
    </source>
</reference>
<evidence type="ECO:0000313" key="2">
    <source>
        <dbReference type="EMBL" id="EGE37990.1"/>
    </source>
</evidence>
<dbReference type="Proteomes" id="UP000004668">
    <property type="component" value="Unassembled WGS sequence"/>
</dbReference>
<organism evidence="2 3">
    <name type="scientific">Actinomyces viscosus C505</name>
    <dbReference type="NCBI Taxonomy" id="562973"/>
    <lineage>
        <taxon>Bacteria</taxon>
        <taxon>Bacillati</taxon>
        <taxon>Actinomycetota</taxon>
        <taxon>Actinomycetes</taxon>
        <taxon>Actinomycetales</taxon>
        <taxon>Actinomycetaceae</taxon>
        <taxon>Actinomyces</taxon>
    </lineage>
</organism>
<comment type="caution">
    <text evidence="2">The sequence shown here is derived from an EMBL/GenBank/DDBJ whole genome shotgun (WGS) entry which is preliminary data.</text>
</comment>
<feature type="compositionally biased region" description="Basic residues" evidence="1">
    <location>
        <begin position="41"/>
        <end position="56"/>
    </location>
</feature>